<evidence type="ECO:0000256" key="1">
    <source>
        <dbReference type="SAM" id="MobiDB-lite"/>
    </source>
</evidence>
<name>A0A6J6CH82_9ZZZZ</name>
<accession>A0A6J6CH82</accession>
<dbReference type="AlphaFoldDB" id="A0A6J6CH82"/>
<feature type="transmembrane region" description="Helical" evidence="2">
    <location>
        <begin position="50"/>
        <end position="71"/>
    </location>
</feature>
<gene>
    <name evidence="3" type="ORF">UFOPK1493_01027</name>
</gene>
<feature type="transmembrane region" description="Helical" evidence="2">
    <location>
        <begin position="83"/>
        <end position="102"/>
    </location>
</feature>
<evidence type="ECO:0000313" key="3">
    <source>
        <dbReference type="EMBL" id="CAB4550606.1"/>
    </source>
</evidence>
<dbReference type="EMBL" id="CAEZSR010000027">
    <property type="protein sequence ID" value="CAB4550606.1"/>
    <property type="molecule type" value="Genomic_DNA"/>
</dbReference>
<keyword evidence="2" id="KW-1133">Transmembrane helix</keyword>
<feature type="transmembrane region" description="Helical" evidence="2">
    <location>
        <begin position="176"/>
        <end position="199"/>
    </location>
</feature>
<keyword evidence="2" id="KW-0812">Transmembrane</keyword>
<reference evidence="3" key="1">
    <citation type="submission" date="2020-05" db="EMBL/GenBank/DDBJ databases">
        <authorList>
            <person name="Chiriac C."/>
            <person name="Salcher M."/>
            <person name="Ghai R."/>
            <person name="Kavagutti S V."/>
        </authorList>
    </citation>
    <scope>NUCLEOTIDE SEQUENCE</scope>
</reference>
<sequence length="334" mass="34249">MPPPTKSPGESPHGREGDQSNEGDASAAGGTQIATTGRTGTSSRRSTPVVALWAARLLWLVVAAAGGAGFGDALSDRSRAVQLTGTVLLWVGWAAVAAMLALPGVIGLTLSRTVVPAGAVVAVAATVARGLDTSTAVTLTTTALATLVVASGEFGEAMVQASAYGHERRFLLTPPAAFYVPTAVSWMVLVAAAATGPLLLAARNWVVGVPVTAIATVVVWFLPTRFHRLSRRWLVLVPAGVVIHDHVVLGETVMLRDGTVRRIRLALADTQAADLTGPAGGHAIEITVAEPVGVVFAGTRQQPNGRAIHARGVLVAPTRPGRVLAAAAERLPVG</sequence>
<feature type="transmembrane region" description="Helical" evidence="2">
    <location>
        <begin position="205"/>
        <end position="222"/>
    </location>
</feature>
<protein>
    <submittedName>
        <fullName evidence="3">Unannotated protein</fullName>
    </submittedName>
</protein>
<organism evidence="3">
    <name type="scientific">freshwater metagenome</name>
    <dbReference type="NCBI Taxonomy" id="449393"/>
    <lineage>
        <taxon>unclassified sequences</taxon>
        <taxon>metagenomes</taxon>
        <taxon>ecological metagenomes</taxon>
    </lineage>
</organism>
<evidence type="ECO:0000256" key="2">
    <source>
        <dbReference type="SAM" id="Phobius"/>
    </source>
</evidence>
<feature type="region of interest" description="Disordered" evidence="1">
    <location>
        <begin position="1"/>
        <end position="45"/>
    </location>
</feature>
<keyword evidence="2" id="KW-0472">Membrane</keyword>
<proteinExistence type="predicted"/>
<feature type="compositionally biased region" description="Low complexity" evidence="1">
    <location>
        <begin position="35"/>
        <end position="45"/>
    </location>
</feature>